<keyword evidence="2" id="KW-1185">Reference proteome</keyword>
<dbReference type="AlphaFoldDB" id="A0A9X0WE70"/>
<evidence type="ECO:0000313" key="2">
    <source>
        <dbReference type="Proteomes" id="UP001138768"/>
    </source>
</evidence>
<accession>A0A9X0WE70</accession>
<evidence type="ECO:0008006" key="3">
    <source>
        <dbReference type="Google" id="ProtNLM"/>
    </source>
</evidence>
<dbReference type="RefSeq" id="WP_200252211.1">
    <property type="nucleotide sequence ID" value="NZ_NRRY01000124.1"/>
</dbReference>
<gene>
    <name evidence="1" type="ORF">CKO42_26175</name>
</gene>
<evidence type="ECO:0000313" key="1">
    <source>
        <dbReference type="EMBL" id="MBK1621804.1"/>
    </source>
</evidence>
<comment type="caution">
    <text evidence="1">The sequence shown here is derived from an EMBL/GenBank/DDBJ whole genome shotgun (WGS) entry which is preliminary data.</text>
</comment>
<dbReference type="Proteomes" id="UP001138768">
    <property type="component" value="Unassembled WGS sequence"/>
</dbReference>
<dbReference type="EMBL" id="NRRY01000124">
    <property type="protein sequence ID" value="MBK1621804.1"/>
    <property type="molecule type" value="Genomic_DNA"/>
</dbReference>
<sequence>MTLEELEANLRQKYRDAVLLAEHQRYANAIYLGGYCLELGLKYAIAKHLHWDSYRTDGDLRVLKSHKLPFLLQFTGQEAAIKNAEDWQIASKWTEAIRYQDPRAVQSEEFTLMLEATRRLVEQLCAISL</sequence>
<reference evidence="1 2" key="1">
    <citation type="journal article" date="2020" name="Microorganisms">
        <title>Osmotic Adaptation and Compatible Solute Biosynthesis of Phototrophic Bacteria as Revealed from Genome Analyses.</title>
        <authorList>
            <person name="Imhoff J.F."/>
            <person name="Rahn T."/>
            <person name="Kunzel S."/>
            <person name="Keller A."/>
            <person name="Neulinger S.C."/>
        </authorList>
    </citation>
    <scope>NUCLEOTIDE SEQUENCE [LARGE SCALE GENOMIC DNA]</scope>
    <source>
        <strain evidence="1 2">DSM 25653</strain>
    </source>
</reference>
<organism evidence="1 2">
    <name type="scientific">Lamprobacter modestohalophilus</name>
    <dbReference type="NCBI Taxonomy" id="1064514"/>
    <lineage>
        <taxon>Bacteria</taxon>
        <taxon>Pseudomonadati</taxon>
        <taxon>Pseudomonadota</taxon>
        <taxon>Gammaproteobacteria</taxon>
        <taxon>Chromatiales</taxon>
        <taxon>Chromatiaceae</taxon>
        <taxon>Lamprobacter</taxon>
    </lineage>
</organism>
<proteinExistence type="predicted"/>
<name>A0A9X0WE70_9GAMM</name>
<protein>
    <recommendedName>
        <fullName evidence="3">HEPN domain-containing protein</fullName>
    </recommendedName>
</protein>